<dbReference type="KEGG" id="dej:AWY79_05435"/>
<protein>
    <recommendedName>
        <fullName evidence="3">histidine kinase</fullName>
        <ecNumber evidence="3">2.7.13.3</ecNumber>
    </recommendedName>
</protein>
<evidence type="ECO:0000256" key="7">
    <source>
        <dbReference type="ARBA" id="ARBA00022692"/>
    </source>
</evidence>
<evidence type="ECO:0000313" key="18">
    <source>
        <dbReference type="Proteomes" id="UP000055611"/>
    </source>
</evidence>
<dbReference type="Pfam" id="PF07694">
    <property type="entry name" value="5TM-5TMR_LYT"/>
    <property type="match status" value="1"/>
</dbReference>
<dbReference type="GO" id="GO:0000155">
    <property type="term" value="F:phosphorelay sensor kinase activity"/>
    <property type="evidence" value="ECO:0007669"/>
    <property type="project" value="InterPro"/>
</dbReference>
<dbReference type="InterPro" id="IPR050640">
    <property type="entry name" value="Bact_2-comp_sensor_kinase"/>
</dbReference>
<dbReference type="GO" id="GO:0005886">
    <property type="term" value="C:plasma membrane"/>
    <property type="evidence" value="ECO:0007669"/>
    <property type="project" value="UniProtKB-SubCell"/>
</dbReference>
<gene>
    <name evidence="16" type="ORF">AWY79_05435</name>
    <name evidence="17" type="ORF">EDC59_11645</name>
</gene>
<keyword evidence="4" id="KW-1003">Cell membrane</keyword>
<feature type="transmembrane region" description="Helical" evidence="14">
    <location>
        <begin position="7"/>
        <end position="30"/>
    </location>
</feature>
<dbReference type="Pfam" id="PF13492">
    <property type="entry name" value="GAF_3"/>
    <property type="match status" value="1"/>
</dbReference>
<evidence type="ECO:0000256" key="4">
    <source>
        <dbReference type="ARBA" id="ARBA00022475"/>
    </source>
</evidence>
<keyword evidence="8" id="KW-0547">Nucleotide-binding</keyword>
<keyword evidence="12" id="KW-0902">Two-component regulatory system</keyword>
<name>A0A126QLD0_9BACT</name>
<evidence type="ECO:0000313" key="16">
    <source>
        <dbReference type="EMBL" id="AMK10596.1"/>
    </source>
</evidence>
<feature type="transmembrane region" description="Helical" evidence="14">
    <location>
        <begin position="74"/>
        <end position="96"/>
    </location>
</feature>
<dbReference type="PANTHER" id="PTHR34220:SF7">
    <property type="entry name" value="SENSOR HISTIDINE KINASE YPDA"/>
    <property type="match status" value="1"/>
</dbReference>
<feature type="transmembrane region" description="Helical" evidence="14">
    <location>
        <begin position="42"/>
        <end position="62"/>
    </location>
</feature>
<dbReference type="Proteomes" id="UP000055611">
    <property type="component" value="Chromosome"/>
</dbReference>
<dbReference type="SUPFAM" id="SSF55781">
    <property type="entry name" value="GAF domain-like"/>
    <property type="match status" value="1"/>
</dbReference>
<dbReference type="InterPro" id="IPR029016">
    <property type="entry name" value="GAF-like_dom_sf"/>
</dbReference>
<dbReference type="Pfam" id="PF02518">
    <property type="entry name" value="HATPase_c"/>
    <property type="match status" value="1"/>
</dbReference>
<accession>A0A126QLD0</accession>
<feature type="transmembrane region" description="Helical" evidence="14">
    <location>
        <begin position="141"/>
        <end position="160"/>
    </location>
</feature>
<dbReference type="Pfam" id="PF06580">
    <property type="entry name" value="His_kinase"/>
    <property type="match status" value="1"/>
</dbReference>
<evidence type="ECO:0000256" key="1">
    <source>
        <dbReference type="ARBA" id="ARBA00000085"/>
    </source>
</evidence>
<dbReference type="PANTHER" id="PTHR34220">
    <property type="entry name" value="SENSOR HISTIDINE KINASE YPDA"/>
    <property type="match status" value="1"/>
</dbReference>
<keyword evidence="11 14" id="KW-1133">Transmembrane helix</keyword>
<keyword evidence="18" id="KW-1185">Reference proteome</keyword>
<evidence type="ECO:0000256" key="10">
    <source>
        <dbReference type="ARBA" id="ARBA00022840"/>
    </source>
</evidence>
<evidence type="ECO:0000313" key="19">
    <source>
        <dbReference type="Proteomes" id="UP000295506"/>
    </source>
</evidence>
<dbReference type="RefSeq" id="WP_066801334.1">
    <property type="nucleotide sequence ID" value="NZ_CP014206.1"/>
</dbReference>
<reference evidence="16 18" key="1">
    <citation type="journal article" date="2016" name="Front. Microbiol.">
        <title>Genome Sequence of the Piezophilic, Mesophilic Sulfate-Reducing Bacterium Desulfovibrio indicus J2T.</title>
        <authorList>
            <person name="Cao J."/>
            <person name="Maignien L."/>
            <person name="Shao Z."/>
            <person name="Alain K."/>
            <person name="Jebbar M."/>
        </authorList>
    </citation>
    <scope>NUCLEOTIDE SEQUENCE [LARGE SCALE GENOMIC DNA]</scope>
    <source>
        <strain evidence="16 18">J2</strain>
    </source>
</reference>
<dbReference type="InterPro" id="IPR003594">
    <property type="entry name" value="HATPase_dom"/>
</dbReference>
<dbReference type="InterPro" id="IPR010559">
    <property type="entry name" value="Sig_transdc_His_kin_internal"/>
</dbReference>
<dbReference type="SMART" id="SM00387">
    <property type="entry name" value="HATPase_c"/>
    <property type="match status" value="1"/>
</dbReference>
<feature type="transmembrane region" description="Helical" evidence="14">
    <location>
        <begin position="108"/>
        <end position="129"/>
    </location>
</feature>
<keyword evidence="7 14" id="KW-0812">Transmembrane</keyword>
<dbReference type="AlphaFoldDB" id="A0A126QLD0"/>
<evidence type="ECO:0000256" key="2">
    <source>
        <dbReference type="ARBA" id="ARBA00004651"/>
    </source>
</evidence>
<keyword evidence="5" id="KW-0597">Phosphoprotein</keyword>
<keyword evidence="9 17" id="KW-0418">Kinase</keyword>
<dbReference type="SUPFAM" id="SSF55874">
    <property type="entry name" value="ATPase domain of HSP90 chaperone/DNA topoisomerase II/histidine kinase"/>
    <property type="match status" value="1"/>
</dbReference>
<comment type="subcellular location">
    <subcellularLocation>
        <location evidence="2">Cell membrane</location>
        <topology evidence="2">Multi-pass membrane protein</topology>
    </subcellularLocation>
</comment>
<keyword evidence="6" id="KW-0808">Transferase</keyword>
<evidence type="ECO:0000259" key="15">
    <source>
        <dbReference type="SMART" id="SM00387"/>
    </source>
</evidence>
<evidence type="ECO:0000313" key="17">
    <source>
        <dbReference type="EMBL" id="TDT82733.1"/>
    </source>
</evidence>
<evidence type="ECO:0000256" key="9">
    <source>
        <dbReference type="ARBA" id="ARBA00022777"/>
    </source>
</evidence>
<keyword evidence="10" id="KW-0067">ATP-binding</keyword>
<proteinExistence type="predicted"/>
<dbReference type="Gene3D" id="3.30.565.10">
    <property type="entry name" value="Histidine kinase-like ATPase, C-terminal domain"/>
    <property type="match status" value="1"/>
</dbReference>
<dbReference type="OrthoDB" id="2514702at2"/>
<feature type="transmembrane region" description="Helical" evidence="14">
    <location>
        <begin position="172"/>
        <end position="195"/>
    </location>
</feature>
<dbReference type="InterPro" id="IPR011620">
    <property type="entry name" value="Sig_transdc_His_kinase_LytS_TM"/>
</dbReference>
<keyword evidence="13 14" id="KW-0472">Membrane</keyword>
<evidence type="ECO:0000256" key="6">
    <source>
        <dbReference type="ARBA" id="ARBA00022679"/>
    </source>
</evidence>
<dbReference type="InterPro" id="IPR036890">
    <property type="entry name" value="HATPase_C_sf"/>
</dbReference>
<evidence type="ECO:0000256" key="12">
    <source>
        <dbReference type="ARBA" id="ARBA00023012"/>
    </source>
</evidence>
<dbReference type="EC" id="2.7.13.3" evidence="3"/>
<reference evidence="17 19" key="2">
    <citation type="submission" date="2019-03" db="EMBL/GenBank/DDBJ databases">
        <title>Genomic Encyclopedia of Type Strains, Phase IV (KMG-IV): sequencing the most valuable type-strain genomes for metagenomic binning, comparative biology and taxonomic classification.</title>
        <authorList>
            <person name="Goeker M."/>
        </authorList>
    </citation>
    <scope>NUCLEOTIDE SEQUENCE [LARGE SCALE GENOMIC DNA]</scope>
    <source>
        <strain evidence="17 19">DSM 101483</strain>
    </source>
</reference>
<dbReference type="EMBL" id="SOBK01000016">
    <property type="protein sequence ID" value="TDT82733.1"/>
    <property type="molecule type" value="Genomic_DNA"/>
</dbReference>
<comment type="catalytic activity">
    <reaction evidence="1">
        <text>ATP + protein L-histidine = ADP + protein N-phospho-L-histidine.</text>
        <dbReference type="EC" id="2.7.13.3"/>
    </reaction>
</comment>
<sequence>MNTYQIILTLAERFGLMVGLVFLFMTIMPVQRMHFTTGDSRLRTGLVTVLFGVLGILGTYTGNAVFDSVANLRAMVVITGGLFGGPVVGIGAGFIAGAHRILMDLNGFSAYPCGIATAIEGLVAGLVALRMGDRAMNWRTGSLLALAGESMHMGLVLLMSRPFADAMALVEIIAPPMILVNAFGAALFVEVINLFSRDRDRRDSLHAQIILDIANMAVSYLRMGLSLETAAATAEIIHSRVGVAAVAITDTRDVLAHVGAGSDHHLPGRAIRTSATREVIETGEPTFLHSSEAIGCNQADCPMTSAIIVPLKKNDEIVGTLKFYGSRKLPLSATLFEVANGLANLFSTQVELEDIQIKEQMLAHAEIRRLHAQINPHFLFNSLNTITSFCRTNSERARELLMDLSLYMRRNLDLSRGFIPLSEELEQVRSYLAIEQARFGERIRVDSDIEDGCETWPIPPLIIQPLVENAIRHGVLGRERGGTVSLRARREDGCLEISVADDGVGMDRETLDRVLSGECADSVTGGIGMRNCLSRLEHIYGRQFSPSVCSTPGEGTTIRFRVPKRA</sequence>
<evidence type="ECO:0000256" key="5">
    <source>
        <dbReference type="ARBA" id="ARBA00022553"/>
    </source>
</evidence>
<dbReference type="GO" id="GO:0071555">
    <property type="term" value="P:cell wall organization"/>
    <property type="evidence" value="ECO:0007669"/>
    <property type="project" value="InterPro"/>
</dbReference>
<dbReference type="InterPro" id="IPR003018">
    <property type="entry name" value="GAF"/>
</dbReference>
<dbReference type="GO" id="GO:0005524">
    <property type="term" value="F:ATP binding"/>
    <property type="evidence" value="ECO:0007669"/>
    <property type="project" value="UniProtKB-KW"/>
</dbReference>
<feature type="domain" description="Histidine kinase/HSP90-like ATPase" evidence="15">
    <location>
        <begin position="454"/>
        <end position="566"/>
    </location>
</feature>
<dbReference type="Proteomes" id="UP000295506">
    <property type="component" value="Unassembled WGS sequence"/>
</dbReference>
<organism evidence="17 19">
    <name type="scientific">Pseudodesulfovibrio indicus</name>
    <dbReference type="NCBI Taxonomy" id="1716143"/>
    <lineage>
        <taxon>Bacteria</taxon>
        <taxon>Pseudomonadati</taxon>
        <taxon>Thermodesulfobacteriota</taxon>
        <taxon>Desulfovibrionia</taxon>
        <taxon>Desulfovibrionales</taxon>
        <taxon>Desulfovibrionaceae</taxon>
    </lineage>
</organism>
<evidence type="ECO:0000256" key="13">
    <source>
        <dbReference type="ARBA" id="ARBA00023136"/>
    </source>
</evidence>
<evidence type="ECO:0000256" key="14">
    <source>
        <dbReference type="SAM" id="Phobius"/>
    </source>
</evidence>
<dbReference type="EMBL" id="CP014206">
    <property type="protein sequence ID" value="AMK10596.1"/>
    <property type="molecule type" value="Genomic_DNA"/>
</dbReference>
<dbReference type="Gene3D" id="3.30.450.40">
    <property type="match status" value="1"/>
</dbReference>
<evidence type="ECO:0000256" key="11">
    <source>
        <dbReference type="ARBA" id="ARBA00022989"/>
    </source>
</evidence>
<evidence type="ECO:0000256" key="8">
    <source>
        <dbReference type="ARBA" id="ARBA00022741"/>
    </source>
</evidence>
<evidence type="ECO:0000256" key="3">
    <source>
        <dbReference type="ARBA" id="ARBA00012438"/>
    </source>
</evidence>